<feature type="repeat" description="PPR" evidence="8">
    <location>
        <begin position="358"/>
        <end position="392"/>
    </location>
</feature>
<dbReference type="EMBL" id="LMYN01000017">
    <property type="protein sequence ID" value="KSA02918.1"/>
    <property type="molecule type" value="Genomic_DNA"/>
</dbReference>
<evidence type="ECO:0000256" key="9">
    <source>
        <dbReference type="SAM" id="MobiDB-lite"/>
    </source>
</evidence>
<reference evidence="11 12" key="1">
    <citation type="submission" date="2015-11" db="EMBL/GenBank/DDBJ databases">
        <title>The genome of Debaryomyces fabryi.</title>
        <authorList>
            <person name="Tafer H."/>
            <person name="Lopandic K."/>
        </authorList>
    </citation>
    <scope>NUCLEOTIDE SEQUENCE [LARGE SCALE GENOMIC DNA]</scope>
    <source>
        <strain evidence="11 12">CBS 789</strain>
    </source>
</reference>
<dbReference type="GO" id="GO:0005739">
    <property type="term" value="C:mitochondrion"/>
    <property type="evidence" value="ECO:0007669"/>
    <property type="project" value="UniProtKB-SubCell"/>
</dbReference>
<evidence type="ECO:0000256" key="7">
    <source>
        <dbReference type="ARBA" id="ARBA00044527"/>
    </source>
</evidence>
<dbReference type="GO" id="GO:0008380">
    <property type="term" value="P:RNA splicing"/>
    <property type="evidence" value="ECO:0007669"/>
    <property type="project" value="UniProtKB-KW"/>
</dbReference>
<accession>A0A0V1Q3I0</accession>
<keyword evidence="12" id="KW-1185">Reference proteome</keyword>
<dbReference type="InterPro" id="IPR011990">
    <property type="entry name" value="TPR-like_helical_dom_sf"/>
</dbReference>
<name>A0A0V1Q3I0_9ASCO</name>
<protein>
    <recommendedName>
        <fullName evidence="7">Mitochondrial 15S rRNA processing factor CCM1</fullName>
    </recommendedName>
</protein>
<feature type="domain" description="Pentatricopeptide repeat-containing protein-mitochondrial" evidence="10">
    <location>
        <begin position="280"/>
        <end position="385"/>
    </location>
</feature>
<keyword evidence="4" id="KW-0508">mRNA splicing</keyword>
<dbReference type="AlphaFoldDB" id="A0A0V1Q3I0"/>
<evidence type="ECO:0000313" key="12">
    <source>
        <dbReference type="Proteomes" id="UP000054251"/>
    </source>
</evidence>
<evidence type="ECO:0000256" key="5">
    <source>
        <dbReference type="ARBA" id="ARBA00044493"/>
    </source>
</evidence>
<evidence type="ECO:0000259" key="10">
    <source>
        <dbReference type="Pfam" id="PF23276"/>
    </source>
</evidence>
<comment type="caution">
    <text evidence="11">The sequence shown here is derived from an EMBL/GenBank/DDBJ whole genome shotgun (WGS) entry which is preliminary data.</text>
</comment>
<keyword evidence="3" id="KW-0677">Repeat</keyword>
<evidence type="ECO:0000313" key="11">
    <source>
        <dbReference type="EMBL" id="KSA02918.1"/>
    </source>
</evidence>
<feature type="compositionally biased region" description="Basic and acidic residues" evidence="9">
    <location>
        <begin position="48"/>
        <end position="59"/>
    </location>
</feature>
<evidence type="ECO:0000256" key="3">
    <source>
        <dbReference type="ARBA" id="ARBA00022737"/>
    </source>
</evidence>
<evidence type="ECO:0000256" key="4">
    <source>
        <dbReference type="ARBA" id="ARBA00023187"/>
    </source>
</evidence>
<dbReference type="InterPro" id="IPR057027">
    <property type="entry name" value="TPR_mt"/>
</dbReference>
<dbReference type="InterPro" id="IPR002885">
    <property type="entry name" value="PPR_rpt"/>
</dbReference>
<organism evidence="11 12">
    <name type="scientific">Debaryomyces fabryi</name>
    <dbReference type="NCBI Taxonomy" id="58627"/>
    <lineage>
        <taxon>Eukaryota</taxon>
        <taxon>Fungi</taxon>
        <taxon>Dikarya</taxon>
        <taxon>Ascomycota</taxon>
        <taxon>Saccharomycotina</taxon>
        <taxon>Pichiomycetes</taxon>
        <taxon>Debaryomycetaceae</taxon>
        <taxon>Debaryomyces</taxon>
    </lineage>
</organism>
<dbReference type="PANTHER" id="PTHR47447:SF17">
    <property type="entry name" value="OS12G0638900 PROTEIN"/>
    <property type="match status" value="1"/>
</dbReference>
<comment type="similarity">
    <text evidence="2">Belongs to the CCM1 family.</text>
</comment>
<comment type="function">
    <text evidence="5">Regulates mitochondrial small subunit maturation by controlling 15S rRNA 5'-end processing. Localizes to the 5' precursor of the 15S rRNA in a position that is subsequently occupied by mS47 in the mature yeast mtSSU. Uses structure and sequence-specific RNA recognition, binding to a single-stranded region of the precursor and specifically recognizing bases -6 to -1. The exchange of Ccm1 for mS47 is coupled to the irreversible removal of precursor rRNA that is accompanied by conformational changes of the mitoribosomal proteins uS5m and mS26. These conformational changes signal completion of 5'-end rRNA processing through protection of the mature 5'-end of the 15S rRNA and stabilization of mS47. The removal of the 5' precursor together with the dissociation of Ccm1 may be catalyzed by the 5'-3' exoribonuclease Pet127. Involved in the specific removal of group I introns in mitochondrial encoded transcripts.</text>
</comment>
<dbReference type="Proteomes" id="UP000054251">
    <property type="component" value="Unassembled WGS sequence"/>
</dbReference>
<dbReference type="Pfam" id="PF23276">
    <property type="entry name" value="TPR_24"/>
    <property type="match status" value="1"/>
</dbReference>
<evidence type="ECO:0000256" key="8">
    <source>
        <dbReference type="PROSITE-ProRule" id="PRU00708"/>
    </source>
</evidence>
<dbReference type="RefSeq" id="XP_015469020.1">
    <property type="nucleotide sequence ID" value="XM_015610113.1"/>
</dbReference>
<comment type="subcellular location">
    <subcellularLocation>
        <location evidence="1">Mitochondrion</location>
    </subcellularLocation>
</comment>
<evidence type="ECO:0000256" key="1">
    <source>
        <dbReference type="ARBA" id="ARBA00004173"/>
    </source>
</evidence>
<dbReference type="GeneID" id="26838292"/>
<feature type="region of interest" description="Disordered" evidence="9">
    <location>
        <begin position="37"/>
        <end position="59"/>
    </location>
</feature>
<dbReference type="Gene3D" id="1.25.40.10">
    <property type="entry name" value="Tetratricopeptide repeat domain"/>
    <property type="match status" value="2"/>
</dbReference>
<dbReference type="PANTHER" id="PTHR47447">
    <property type="entry name" value="OS03G0856100 PROTEIN"/>
    <property type="match status" value="1"/>
</dbReference>
<dbReference type="PROSITE" id="PS51375">
    <property type="entry name" value="PPR"/>
    <property type="match status" value="2"/>
</dbReference>
<evidence type="ECO:0000256" key="2">
    <source>
        <dbReference type="ARBA" id="ARBA00006192"/>
    </source>
</evidence>
<feature type="compositionally biased region" description="Basic residues" evidence="9">
    <location>
        <begin position="37"/>
        <end position="47"/>
    </location>
</feature>
<dbReference type="NCBIfam" id="TIGR00756">
    <property type="entry name" value="PPR"/>
    <property type="match status" value="2"/>
</dbReference>
<gene>
    <name evidence="11" type="ORF">AC631_01283</name>
</gene>
<feature type="repeat" description="PPR" evidence="8">
    <location>
        <begin position="285"/>
        <end position="319"/>
    </location>
</feature>
<evidence type="ECO:0000256" key="6">
    <source>
        <dbReference type="ARBA" id="ARBA00044511"/>
    </source>
</evidence>
<comment type="subunit">
    <text evidence="6">Binds to mitochondrial small subunit 15S rRNA.</text>
</comment>
<sequence>MLRLSLQKRCMGRTIPKISTWLGSIYSSRNIFVVRSQKGKPTLKKSKHSNDDKGQNNKEKLSEWVDLEFERKARQQELEYERRLKELKSLTASVARIIKKKEDVEKLQEIPMPSEVKRDAEKVYDMLEVSKEKVGALPVNNPSPSGIQKHSEPFNASNHSLITPAIDIPESITKRLGLAIKFLVSKTNINWAMVLQQLKEGGGFKDLPEKDIRMFIYSIPKDQIRHFIPTLEQLLEDGDVKKSSKIINVFIAGLSHGGYLSDENIAQIEQYCNYLTKTNKKGKLSRETYELMIQAYGKNNNLEKINVCLSEMKKNKLEPSEKTFSSILSTCVYKANDHKQAVEIFDSMKFLSQKTKPDTRAYQDIIVSYVNNDNIEKALDLYREMITEKIDINQRIMVALARGCTSRPELRFKAWDFIFDIYNNNWEPTLNTFEYMLYLSAKDGDVALSRAFYSKLNESNATTPRSFSFLLLAYSKSQVANSDQQIELPSITFHEKGRNFRRNILSDVNLFPKSTSVQTSIPFLPVLDLTSKEEIMAESSAIWAHTLMFNPQFINTDCTNTFLNIAAEMGRLSDFIDRFDSSTILDKTGISNDTRIIVEELPESITSNTEITQTENEPISRQQGQFDETSITKSPLLKDLGNNIDLRNRKVPRTSLSYVIALKAAAKFKNYKFAQRIWSERGTFRKTSNFKVLSRPTKDALDFQFASSMVSCLTKMNLLDDALAILLSTEYQFKWTWKELRELYRSASDIDHTNACQTIRGIARRAQINYEGKIRRKDFKRYVMERGY</sequence>
<keyword evidence="4" id="KW-0507">mRNA processing</keyword>
<proteinExistence type="inferred from homology"/>
<dbReference type="OrthoDB" id="185373at2759"/>